<dbReference type="InterPro" id="IPR036291">
    <property type="entry name" value="NAD(P)-bd_dom_sf"/>
</dbReference>
<reference evidence="6 7" key="1">
    <citation type="submission" date="2022-03" db="EMBL/GenBank/DDBJ databases">
        <authorList>
            <person name="Nunn A."/>
            <person name="Chopra R."/>
            <person name="Nunn A."/>
            <person name="Contreras Garrido A."/>
        </authorList>
    </citation>
    <scope>NUCLEOTIDE SEQUENCE [LARGE SCALE GENOMIC DNA]</scope>
</reference>
<dbReference type="FunFam" id="3.40.50.720:FF:000085">
    <property type="entry name" value="Dihydroflavonol reductase"/>
    <property type="match status" value="1"/>
</dbReference>
<sequence>MGRQQLLSAAVALFALVGELLALAGGLFAFAFALDLDGAGALSPILVATGATAAVVLSLILVRSGAGAGALLSLSGLAPFAIFLIPYNNTGEKEPKKMAEYLVTGGTSFIASHVVKALLDLGHSVRTTVRDSSGTLFSHKDSEAWSNSFDLLVLKWPSPFPCGSFLSFRKDEEKVSFLWELKGAKERLKIHEADLTVEGSFNEAVFGVDGVFHIASRVSVCLNDNDLETLMESDVSGTRNLMNSCEKSRNTVKRIVLTSSSTSVRYRFDATKVSPLNESHWSDLDYCKRFKIWYGYVKTLWEKEAWKIADEKKLNLVVVIPSFCIGPILSPKPTSSPLVLLSIVKGVRGEYPNFRGGFVHIDDVVAAQILAMEEPKASGRIICSSSSVAHWSEIIAMLRAKYPIYPYETKCGSEEGRDMPHSLDTRKIRDLGFASFKSLAEMFDDCIKCFQDKSLL</sequence>
<evidence type="ECO:0000256" key="3">
    <source>
        <dbReference type="ARBA" id="ARBA00023445"/>
    </source>
</evidence>
<feature type="transmembrane region" description="Helical" evidence="4">
    <location>
        <begin position="39"/>
        <end position="62"/>
    </location>
</feature>
<dbReference type="Proteomes" id="UP000836841">
    <property type="component" value="Chromosome 1"/>
</dbReference>
<dbReference type="Gene3D" id="3.40.50.720">
    <property type="entry name" value="NAD(P)-binding Rossmann-like Domain"/>
    <property type="match status" value="2"/>
</dbReference>
<keyword evidence="4" id="KW-0812">Transmembrane</keyword>
<dbReference type="CDD" id="cd08958">
    <property type="entry name" value="FR_SDR_e"/>
    <property type="match status" value="1"/>
</dbReference>
<evidence type="ECO:0000259" key="5">
    <source>
        <dbReference type="Pfam" id="PF01370"/>
    </source>
</evidence>
<feature type="transmembrane region" description="Helical" evidence="4">
    <location>
        <begin position="69"/>
        <end position="87"/>
    </location>
</feature>
<dbReference type="AlphaFoldDB" id="A0AAU9R5D3"/>
<gene>
    <name evidence="6" type="ORF">TAV2_LOCUS3482</name>
</gene>
<dbReference type="EMBL" id="OU466857">
    <property type="protein sequence ID" value="CAH2033935.1"/>
    <property type="molecule type" value="Genomic_DNA"/>
</dbReference>
<keyword evidence="2" id="KW-0560">Oxidoreductase</keyword>
<name>A0AAU9R5D3_THLAR</name>
<keyword evidence="7" id="KW-1185">Reference proteome</keyword>
<dbReference type="InterPro" id="IPR001509">
    <property type="entry name" value="Epimerase_deHydtase"/>
</dbReference>
<keyword evidence="4" id="KW-0472">Membrane</keyword>
<proteinExistence type="inferred from homology"/>
<evidence type="ECO:0000313" key="7">
    <source>
        <dbReference type="Proteomes" id="UP000836841"/>
    </source>
</evidence>
<comment type="similarity">
    <text evidence="3">Belongs to the NAD(P)-dependent epimerase/dehydratase family. Dihydroflavonol-4-reductase subfamily.</text>
</comment>
<keyword evidence="4" id="KW-1133">Transmembrane helix</keyword>
<evidence type="ECO:0000313" key="6">
    <source>
        <dbReference type="EMBL" id="CAH2033935.1"/>
    </source>
</evidence>
<dbReference type="SUPFAM" id="SSF51735">
    <property type="entry name" value="NAD(P)-binding Rossmann-fold domains"/>
    <property type="match status" value="1"/>
</dbReference>
<dbReference type="InterPro" id="IPR050425">
    <property type="entry name" value="NAD(P)_dehydrat-like"/>
</dbReference>
<keyword evidence="1" id="KW-0521">NADP</keyword>
<protein>
    <recommendedName>
        <fullName evidence="5">NAD-dependent epimerase/dehydratase domain-containing protein</fullName>
    </recommendedName>
</protein>
<evidence type="ECO:0000256" key="1">
    <source>
        <dbReference type="ARBA" id="ARBA00022857"/>
    </source>
</evidence>
<dbReference type="PANTHER" id="PTHR10366">
    <property type="entry name" value="NAD DEPENDENT EPIMERASE/DEHYDRATASE"/>
    <property type="match status" value="1"/>
</dbReference>
<accession>A0AAU9R5D3</accession>
<evidence type="ECO:0000256" key="2">
    <source>
        <dbReference type="ARBA" id="ARBA00023002"/>
    </source>
</evidence>
<organism evidence="6 7">
    <name type="scientific">Thlaspi arvense</name>
    <name type="common">Field penny-cress</name>
    <dbReference type="NCBI Taxonomy" id="13288"/>
    <lineage>
        <taxon>Eukaryota</taxon>
        <taxon>Viridiplantae</taxon>
        <taxon>Streptophyta</taxon>
        <taxon>Embryophyta</taxon>
        <taxon>Tracheophyta</taxon>
        <taxon>Spermatophyta</taxon>
        <taxon>Magnoliopsida</taxon>
        <taxon>eudicotyledons</taxon>
        <taxon>Gunneridae</taxon>
        <taxon>Pentapetalae</taxon>
        <taxon>rosids</taxon>
        <taxon>malvids</taxon>
        <taxon>Brassicales</taxon>
        <taxon>Brassicaceae</taxon>
        <taxon>Thlaspideae</taxon>
        <taxon>Thlaspi</taxon>
    </lineage>
</organism>
<dbReference type="GO" id="GO:0016616">
    <property type="term" value="F:oxidoreductase activity, acting on the CH-OH group of donors, NAD or NADP as acceptor"/>
    <property type="evidence" value="ECO:0007669"/>
    <property type="project" value="TreeGrafter"/>
</dbReference>
<dbReference type="Pfam" id="PF01370">
    <property type="entry name" value="Epimerase"/>
    <property type="match status" value="1"/>
</dbReference>
<evidence type="ECO:0000256" key="4">
    <source>
        <dbReference type="SAM" id="Phobius"/>
    </source>
</evidence>
<dbReference type="PANTHER" id="PTHR10366:SF658">
    <property type="entry name" value="NAD(P)-BINDING ROSSMANN-FOLD SUPERFAMILY PROTEIN"/>
    <property type="match status" value="1"/>
</dbReference>
<feature type="domain" description="NAD-dependent epimerase/dehydratase" evidence="5">
    <location>
        <begin position="102"/>
        <end position="378"/>
    </location>
</feature>